<name>A0AB32TMB1_DANRE</name>
<reference evidence="2" key="1">
    <citation type="submission" date="2025-08" db="UniProtKB">
        <authorList>
            <consortium name="RefSeq"/>
        </authorList>
    </citation>
    <scope>IDENTIFICATION</scope>
    <source>
        <strain evidence="2">Tuebingen</strain>
        <tissue evidence="2">Fibroblasts and whole tissue</tissue>
    </source>
</reference>
<dbReference type="RefSeq" id="XP_068074667.2">
    <property type="nucleotide sequence ID" value="XM_068218566.2"/>
</dbReference>
<sequence>MSTIALSSPDTFPPTAMEQSSSQELLIELSTALAAGLWWAQVEVTYPISEEPDYGDSNKWPRWEIMEAGDLSWPSPIVFNHASEEAESQSSASSDAILMRIEEPRQIHESMNQEVQQHEPQVTDKQRSPMAVKPIEEGHTESSQGSAVSASLPVSSSQTEHVSFRMFTAKCALTTISLPMDKKFSDILMERRQKWKEELRRQKRQQRSPNSPQGTPVTDTADVDHSVPVKKIKTSHQQLSIDDLCRKFADLCL</sequence>
<keyword evidence="1" id="KW-1185">Reference proteome</keyword>
<protein>
    <submittedName>
        <fullName evidence="2">Uncharacterized protein</fullName>
    </submittedName>
</protein>
<evidence type="ECO:0000313" key="2">
    <source>
        <dbReference type="RefSeq" id="XP_068074667.2"/>
    </source>
</evidence>
<proteinExistence type="predicted"/>
<accession>A0AB32TMB1</accession>
<dbReference type="Proteomes" id="UP000000437">
    <property type="component" value="Chromosome 10"/>
</dbReference>
<evidence type="ECO:0000313" key="1">
    <source>
        <dbReference type="Proteomes" id="UP000000437"/>
    </source>
</evidence>
<gene>
    <name evidence="2" type="primary">LOC137490366</name>
</gene>
<organism evidence="1 2">
    <name type="scientific">Danio rerio</name>
    <name type="common">Zebrafish</name>
    <name type="synonym">Brachydanio rerio</name>
    <dbReference type="NCBI Taxonomy" id="7955"/>
    <lineage>
        <taxon>Eukaryota</taxon>
        <taxon>Metazoa</taxon>
        <taxon>Chordata</taxon>
        <taxon>Craniata</taxon>
        <taxon>Vertebrata</taxon>
        <taxon>Euteleostomi</taxon>
        <taxon>Actinopterygii</taxon>
        <taxon>Neopterygii</taxon>
        <taxon>Teleostei</taxon>
        <taxon>Ostariophysi</taxon>
        <taxon>Cypriniformes</taxon>
        <taxon>Danionidae</taxon>
        <taxon>Danioninae</taxon>
        <taxon>Danio</taxon>
    </lineage>
</organism>
<dbReference type="AlphaFoldDB" id="A0AB32TMB1"/>
<dbReference type="KEGG" id="dre:137490366"/>